<evidence type="ECO:0000313" key="10">
    <source>
        <dbReference type="EMBL" id="EAG1892414.1"/>
    </source>
</evidence>
<dbReference type="EMBL" id="AAAIXK010000001">
    <property type="protein sequence ID" value="EAC5549141.1"/>
    <property type="molecule type" value="Genomic_DNA"/>
</dbReference>
<evidence type="ECO:0000313" key="14">
    <source>
        <dbReference type="EMBL" id="EAG9520659.1"/>
    </source>
</evidence>
<evidence type="ECO:0000256" key="2">
    <source>
        <dbReference type="ARBA" id="ARBA00000751"/>
    </source>
</evidence>
<comment type="catalytic activity">
    <reaction evidence="1">
        <text>5-amino-6-(5-phospho-D-ribosylamino)uracil + H2O = 5,6-diaminouracil + D-ribose 5-phosphate</text>
        <dbReference type="Rhea" id="RHEA:55020"/>
        <dbReference type="ChEBI" id="CHEBI:15377"/>
        <dbReference type="ChEBI" id="CHEBI:46252"/>
        <dbReference type="ChEBI" id="CHEBI:58453"/>
        <dbReference type="ChEBI" id="CHEBI:78346"/>
    </reaction>
</comment>
<evidence type="ECO:0000313" key="11">
    <source>
        <dbReference type="EMBL" id="EAG4461071.1"/>
    </source>
</evidence>
<dbReference type="Proteomes" id="UP000478682">
    <property type="component" value="Unassembled WGS sequence"/>
</dbReference>
<evidence type="ECO:0000313" key="37">
    <source>
        <dbReference type="Proteomes" id="UP000530452"/>
    </source>
</evidence>
<dbReference type="EMBL" id="AALGDA010000006">
    <property type="protein sequence ID" value="ECY9782026.1"/>
    <property type="molecule type" value="Genomic_DNA"/>
</dbReference>
<evidence type="ECO:0000313" key="22">
    <source>
        <dbReference type="EMBL" id="HAJ9592390.1"/>
    </source>
</evidence>
<evidence type="ECO:0000313" key="6">
    <source>
        <dbReference type="EMBL" id="EAE1337563.1"/>
    </source>
</evidence>
<evidence type="ECO:0000259" key="3">
    <source>
        <dbReference type="Pfam" id="PF08719"/>
    </source>
</evidence>
<dbReference type="RefSeq" id="WP_003724826.1">
    <property type="nucleotide sequence ID" value="NC_021825.2"/>
</dbReference>
<reference evidence="24 25" key="1">
    <citation type="journal article" date="2018" name="BMC Genomics">
        <title>Genes significantly associated with lineage II food isolates of Listeria monocytogenes.</title>
        <authorList>
            <person name="Pirone-Davies C."/>
            <person name="Chen Y."/>
            <person name="Pightling A."/>
            <person name="Ryan G."/>
            <person name="Wang Y."/>
            <person name="Yao K."/>
            <person name="Hoffmann M."/>
            <person name="Allard M.W."/>
        </authorList>
    </citation>
    <scope>NUCLEOTIDE SEQUENCE [LARGE SCALE GENOMIC DNA]</scope>
    <source>
        <strain evidence="24 25">PNUSAL000550</strain>
    </source>
</reference>
<evidence type="ECO:0000313" key="24">
    <source>
        <dbReference type="EMBL" id="RKA10810.1"/>
    </source>
</evidence>
<dbReference type="Proteomes" id="UP000546397">
    <property type="component" value="Unassembled WGS sequence"/>
</dbReference>
<dbReference type="EMBL" id="AAAJWF010000001">
    <property type="protein sequence ID" value="EAC7479485.1"/>
    <property type="molecule type" value="Genomic_DNA"/>
</dbReference>
<evidence type="ECO:0000313" key="12">
    <source>
        <dbReference type="EMBL" id="EAG6990135.1"/>
    </source>
</evidence>
<proteinExistence type="predicted"/>
<evidence type="ECO:0000313" key="38">
    <source>
        <dbReference type="Proteomes" id="UP000533021"/>
    </source>
</evidence>
<dbReference type="InterPro" id="IPR012816">
    <property type="entry name" value="NADAR"/>
</dbReference>
<dbReference type="EMBL" id="AABBZO010000002">
    <property type="protein sequence ID" value="EAG4461071.1"/>
    <property type="molecule type" value="Genomic_DNA"/>
</dbReference>
<evidence type="ECO:0000313" key="34">
    <source>
        <dbReference type="Proteomes" id="UP000489121"/>
    </source>
</evidence>
<dbReference type="Proteomes" id="UP000548278">
    <property type="component" value="Unassembled WGS sequence"/>
</dbReference>
<dbReference type="EMBL" id="AABATR010000001">
    <property type="protein sequence ID" value="EAG1892414.1"/>
    <property type="molecule type" value="Genomic_DNA"/>
</dbReference>
<dbReference type="Proteomes" id="UP000427828">
    <property type="component" value="Unassembled WGS sequence"/>
</dbReference>
<gene>
    <name evidence="24" type="primary">ybia</name>
    <name evidence="9" type="ORF">A8L61_02140</name>
    <name evidence="12" type="ORF">AB917_05990</name>
    <name evidence="6" type="ORF">ART25_01325</name>
    <name evidence="4" type="ORF">ARY78_01695</name>
    <name evidence="10" type="ORF">BB997_02205</name>
    <name evidence="17" type="ORF">BCZ19_01930</name>
    <name evidence="11" type="ORF">CA369_02110</name>
    <name evidence="13" type="ORF">CW845_09025</name>
    <name evidence="15" type="ORF">D4920_04165</name>
    <name evidence="14" type="ORF">D4B11_12830</name>
    <name evidence="16" type="ORF">D5N24_01475</name>
    <name evidence="5" type="ORF">DQ70_02160</name>
    <name evidence="24" type="ORF">DYZ80_00340</name>
    <name evidence="8" type="ORF">E1W56_02420</name>
    <name evidence="18" type="ORF">F6515_03375</name>
    <name evidence="19" type="ORF">FV747_04640</name>
    <name evidence="20" type="ORF">GHH22_07575</name>
    <name evidence="21" type="ORF">GI949_06390</name>
    <name evidence="22" type="ORF">HQN34_000561</name>
    <name evidence="23" type="ORF">HZJ64_00860</name>
    <name evidence="7" type="ORF">Y261_01655</name>
</gene>
<name>A0A0B8R4G2_LISMN</name>
<reference evidence="35 41" key="5">
    <citation type="submission" date="2019-04" db="EMBL/GenBank/DDBJ databases">
        <authorList>
            <consortium name="GenomeTrakr network: Whole genome sequencing for foodborne pathogen traceback"/>
        </authorList>
    </citation>
    <scope>NUCLEOTIDE SEQUENCE [LARGE SCALE GENOMIC DNA]</scope>
    <source>
        <strain evidence="12 41">CFSAN004300</strain>
        <strain evidence="13 35">CFSAN072474</strain>
    </source>
</reference>
<accession>A0A0B8R4G2</accession>
<evidence type="ECO:0000313" key="8">
    <source>
        <dbReference type="EMBL" id="EAE4940901.1"/>
    </source>
</evidence>
<reference evidence="42 43" key="2">
    <citation type="journal article" date="2018" name="Genome Biol.">
        <title>SKESA: strategic k-mer extension for scrupulous assemblies.</title>
        <authorList>
            <person name="Souvorov A."/>
            <person name="Agarwala R."/>
            <person name="Lipman D.J."/>
        </authorList>
    </citation>
    <scope>NUCLEOTIDE SEQUENCE [LARGE SCALE GENOMIC DNA]</scope>
    <source>
        <strain evidence="20">09CEB371LM</strain>
        <strain evidence="22">2017-325981-023-01</strain>
        <strain evidence="21 43">DMG1500109</strain>
    </source>
</reference>
<dbReference type="EMBL" id="DAAJZA010000003">
    <property type="protein sequence ID" value="HAC1754599.1"/>
    <property type="molecule type" value="Genomic_DNA"/>
</dbReference>
<dbReference type="Proteomes" id="UP000840039">
    <property type="component" value="Unassembled WGS sequence"/>
</dbReference>
<evidence type="ECO:0000256" key="1">
    <source>
        <dbReference type="ARBA" id="ARBA00000022"/>
    </source>
</evidence>
<dbReference type="Proteomes" id="UP000843775">
    <property type="component" value="Unassembled WGS sequence"/>
</dbReference>
<evidence type="ECO:0000313" key="7">
    <source>
        <dbReference type="EMBL" id="EAE2353052.1"/>
    </source>
</evidence>
<dbReference type="EMBL" id="JACAVN010000001">
    <property type="protein sequence ID" value="NYA00366.1"/>
    <property type="molecule type" value="Genomic_DNA"/>
</dbReference>
<dbReference type="Proteomes" id="UP000368512">
    <property type="component" value="Unassembled WGS sequence"/>
</dbReference>
<evidence type="ECO:0000313" key="19">
    <source>
        <dbReference type="EMBL" id="EDO0985284.1"/>
    </source>
</evidence>
<dbReference type="Proteomes" id="UP000467536">
    <property type="component" value="Unassembled WGS sequence"/>
</dbReference>
<evidence type="ECO:0000313" key="4">
    <source>
        <dbReference type="EMBL" id="EAC5549141.1"/>
    </source>
</evidence>
<comment type="caution">
    <text evidence="4">The sequence shown here is derived from an EMBL/GenBank/DDBJ whole genome shotgun (WGS) entry which is preliminary data.</text>
</comment>
<evidence type="ECO:0000313" key="33">
    <source>
        <dbReference type="Proteomes" id="UP000478682"/>
    </source>
</evidence>
<dbReference type="EMBL" id="AABDGJ010000003">
    <property type="protein sequence ID" value="EAG6990135.1"/>
    <property type="molecule type" value="Genomic_DNA"/>
</dbReference>
<dbReference type="Proteomes" id="UP000522199">
    <property type="component" value="Unassembled WGS sequence"/>
</dbReference>
<dbReference type="EMBL" id="AAAQQZ010000001">
    <property type="protein sequence ID" value="EAE1337563.1"/>
    <property type="molecule type" value="Genomic_DNA"/>
</dbReference>
<dbReference type="CDD" id="cd15457">
    <property type="entry name" value="NADAR"/>
    <property type="match status" value="1"/>
</dbReference>
<protein>
    <submittedName>
        <fullName evidence="21">DUF1768 domain-containing protein</fullName>
    </submittedName>
    <submittedName>
        <fullName evidence="24">N-glycosidase YbiA</fullName>
        <ecNumber evidence="24">3.2.2.-</ecNumber>
    </submittedName>
    <submittedName>
        <fullName evidence="4">NADAR family protein</fullName>
    </submittedName>
    <submittedName>
        <fullName evidence="20">Swarming motility protein YbiA</fullName>
    </submittedName>
</protein>
<dbReference type="Proteomes" id="UP000393182">
    <property type="component" value="Unassembled WGS sequence"/>
</dbReference>
<dbReference type="NCBIfam" id="TIGR02464">
    <property type="entry name" value="ribofla_fusion"/>
    <property type="match status" value="1"/>
</dbReference>
<evidence type="ECO:0000313" key="9">
    <source>
        <dbReference type="EMBL" id="EAG0866077.1"/>
    </source>
</evidence>
<dbReference type="EMBL" id="AALAQH010000001">
    <property type="protein sequence ID" value="ECX6923416.1"/>
    <property type="molecule type" value="Genomic_DNA"/>
</dbReference>
<dbReference type="GO" id="GO:0016798">
    <property type="term" value="F:hydrolase activity, acting on glycosyl bonds"/>
    <property type="evidence" value="ECO:0007669"/>
    <property type="project" value="UniProtKB-KW"/>
</dbReference>
<evidence type="ECO:0000313" key="31">
    <source>
        <dbReference type="Proteomes" id="UP000427828"/>
    </source>
</evidence>
<dbReference type="Proteomes" id="UP000358545">
    <property type="component" value="Unassembled WGS sequence"/>
</dbReference>
<dbReference type="InterPro" id="IPR037238">
    <property type="entry name" value="YbiA-like_sf"/>
</dbReference>
<evidence type="ECO:0000313" key="21">
    <source>
        <dbReference type="EMBL" id="HAC1754599.1"/>
    </source>
</evidence>
<keyword evidence="24" id="KW-0326">Glycosidase</keyword>
<evidence type="ECO:0000313" key="18">
    <source>
        <dbReference type="EMBL" id="ECY9782026.1"/>
    </source>
</evidence>
<sequence length="146" mass="16841">MKVIHFYSENADYGCFSNFSLHPIVIDGVTYPTTEHYFQAQKFIDKKIIKKVINTKKPIDAAKLGRNRDFPLRKGWESMKDEVMLKAIRAKVAQHSEVKEMLLTTENAILVEHTENDHYWGDGGDGSGKNRLGKILMKVRDEWNSK</sequence>
<evidence type="ECO:0000313" key="30">
    <source>
        <dbReference type="Proteomes" id="UP000379076"/>
    </source>
</evidence>
<dbReference type="EMBL" id="AABFVG010000002">
    <property type="protein sequence ID" value="EAH2281258.1"/>
    <property type="molecule type" value="Genomic_DNA"/>
</dbReference>
<dbReference type="Pfam" id="PF08719">
    <property type="entry name" value="NADAR"/>
    <property type="match status" value="1"/>
</dbReference>
<evidence type="ECO:0000313" key="15">
    <source>
        <dbReference type="EMBL" id="EAH2281258.1"/>
    </source>
</evidence>
<dbReference type="SUPFAM" id="SSF143990">
    <property type="entry name" value="YbiA-like"/>
    <property type="match status" value="1"/>
</dbReference>
<dbReference type="EMBL" id="QXLS01000001">
    <property type="protein sequence ID" value="RKA10810.1"/>
    <property type="molecule type" value="Genomic_DNA"/>
</dbReference>
<evidence type="ECO:0000313" key="27">
    <source>
        <dbReference type="Proteomes" id="UP000358545"/>
    </source>
</evidence>
<evidence type="ECO:0000313" key="28">
    <source>
        <dbReference type="Proteomes" id="UP000365297"/>
    </source>
</evidence>
<feature type="domain" description="NADAR" evidence="3">
    <location>
        <begin position="6"/>
        <end position="142"/>
    </location>
</feature>
<dbReference type="EMBL" id="AABEMN010000021">
    <property type="protein sequence ID" value="EAG9520659.1"/>
    <property type="molecule type" value="Genomic_DNA"/>
</dbReference>
<evidence type="ECO:0000313" key="17">
    <source>
        <dbReference type="EMBL" id="ECX6923416.1"/>
    </source>
</evidence>
<dbReference type="Proteomes" id="UP000544530">
    <property type="component" value="Unassembled WGS sequence"/>
</dbReference>
<dbReference type="EMBL" id="DAAEEB010000004">
    <property type="protein sequence ID" value="HAA8053012.1"/>
    <property type="molecule type" value="Genomic_DNA"/>
</dbReference>
<evidence type="ECO:0000313" key="39">
    <source>
        <dbReference type="Proteomes" id="UP000544530"/>
    </source>
</evidence>
<evidence type="ECO:0000313" key="23">
    <source>
        <dbReference type="EMBL" id="NYA00366.1"/>
    </source>
</evidence>
<reference evidence="37 38" key="4">
    <citation type="submission" date="2019-04" db="EMBL/GenBank/DDBJ databases">
        <authorList>
            <person name="Ashton P.M."/>
            <person name="Dallman T."/>
            <person name="Nair S."/>
            <person name="De Pinna E."/>
            <person name="Peters T."/>
            <person name="Grant K."/>
        </authorList>
    </citation>
    <scope>NUCLEOTIDE SEQUENCE [LARGE SCALE GENOMIC DNA]</scope>
    <source>
        <strain evidence="15 38">282333</strain>
        <strain evidence="16 37">282352</strain>
        <strain evidence="14 40">289003</strain>
        <strain evidence="19 32">788324</strain>
        <strain evidence="8">RL15000286</strain>
    </source>
</reference>
<dbReference type="Proteomes" id="UP000379076">
    <property type="component" value="Unassembled WGS sequence"/>
</dbReference>
<dbReference type="AlphaFoldDB" id="A0A0B8R4G2"/>
<evidence type="ECO:0000313" key="35">
    <source>
        <dbReference type="Proteomes" id="UP000522199"/>
    </source>
</evidence>
<dbReference type="Proteomes" id="UP000489121">
    <property type="component" value="Unassembled WGS sequence"/>
</dbReference>
<dbReference type="EMBL" id="AABAGT010000002">
    <property type="protein sequence ID" value="EAG0866077.1"/>
    <property type="molecule type" value="Genomic_DNA"/>
</dbReference>
<dbReference type="KEGG" id="lmv:Y193_11265"/>
<evidence type="ECO:0000313" key="41">
    <source>
        <dbReference type="Proteomes" id="UP000548278"/>
    </source>
</evidence>
<dbReference type="EMBL" id="AANEHK010000003">
    <property type="protein sequence ID" value="EDO0985284.1"/>
    <property type="molecule type" value="Genomic_DNA"/>
</dbReference>
<evidence type="ECO:0000313" key="36">
    <source>
        <dbReference type="Proteomes" id="UP000528151"/>
    </source>
</evidence>
<reference evidence="23 39" key="8">
    <citation type="submission" date="2020-06" db="EMBL/GenBank/DDBJ databases">
        <title>Two Listeria outbreaks in Switzerland in 2018 and 2020.</title>
        <authorList>
            <person name="Stevens M.J.A."/>
            <person name="Bloemberg G."/>
            <person name="Nusch-Inderbinnen M."/>
            <person name="Stephan R."/>
        </authorList>
    </citation>
    <scope>NUCLEOTIDE SEQUENCE [LARGE SCALE GENOMIC DNA]</scope>
    <source>
        <strain evidence="23 39">N18-0707</strain>
    </source>
</reference>
<dbReference type="EMBL" id="AABGHY010000001">
    <property type="protein sequence ID" value="EAH3293054.1"/>
    <property type="molecule type" value="Genomic_DNA"/>
</dbReference>
<dbReference type="Proteomes" id="UP000533021">
    <property type="component" value="Unassembled WGS sequence"/>
</dbReference>
<evidence type="ECO:0000313" key="26">
    <source>
        <dbReference type="Proteomes" id="UP000336166"/>
    </source>
</evidence>
<organism evidence="4 28">
    <name type="scientific">Listeria monocytogenes</name>
    <dbReference type="NCBI Taxonomy" id="1639"/>
    <lineage>
        <taxon>Bacteria</taxon>
        <taxon>Bacillati</taxon>
        <taxon>Bacillota</taxon>
        <taxon>Bacilli</taxon>
        <taxon>Bacillales</taxon>
        <taxon>Listeriaceae</taxon>
        <taxon>Listeria</taxon>
    </lineage>
</organism>
<evidence type="ECO:0000313" key="13">
    <source>
        <dbReference type="EMBL" id="EAG9387627.1"/>
    </source>
</evidence>
<dbReference type="Proteomes" id="UP000336166">
    <property type="component" value="Unassembled WGS sequence"/>
</dbReference>
<evidence type="ECO:0000313" key="5">
    <source>
        <dbReference type="EMBL" id="EAC7479485.1"/>
    </source>
</evidence>
<evidence type="ECO:0000313" key="42">
    <source>
        <dbReference type="Proteomes" id="UP000843503"/>
    </source>
</evidence>
<dbReference type="Proteomes" id="UP000365297">
    <property type="component" value="Unassembled WGS sequence"/>
</dbReference>
<dbReference type="EMBL" id="AABEKY010000004">
    <property type="protein sequence ID" value="EAG9387627.1"/>
    <property type="molecule type" value="Genomic_DNA"/>
</dbReference>
<dbReference type="Proteomes" id="UP000272537">
    <property type="component" value="Unassembled WGS sequence"/>
</dbReference>
<evidence type="ECO:0000313" key="43">
    <source>
        <dbReference type="Proteomes" id="UP000843775"/>
    </source>
</evidence>
<dbReference type="EMBL" id="AAAREG010000001">
    <property type="protein sequence ID" value="EAE2353052.1"/>
    <property type="molecule type" value="Genomic_DNA"/>
</dbReference>
<dbReference type="EMBL" id="DABJAN010000001">
    <property type="protein sequence ID" value="HAJ9592390.1"/>
    <property type="molecule type" value="Genomic_DNA"/>
</dbReference>
<evidence type="ECO:0000313" key="25">
    <source>
        <dbReference type="Proteomes" id="UP000272537"/>
    </source>
</evidence>
<evidence type="ECO:0000313" key="29">
    <source>
        <dbReference type="Proteomes" id="UP000368512"/>
    </source>
</evidence>
<evidence type="ECO:0000313" key="32">
    <source>
        <dbReference type="Proteomes" id="UP000467536"/>
    </source>
</evidence>
<dbReference type="Proteomes" id="UP000530452">
    <property type="component" value="Unassembled WGS sequence"/>
</dbReference>
<evidence type="ECO:0000313" key="16">
    <source>
        <dbReference type="EMBL" id="EAH3293054.1"/>
    </source>
</evidence>
<reference evidence="28 29" key="3">
    <citation type="submission" date="2018-06" db="EMBL/GenBank/DDBJ databases">
        <authorList>
            <consortium name="GenomeTrakr: Next Generation Sequencing Network for Food Pathogen Tracability"/>
        </authorList>
    </citation>
    <scope>NUCLEOTIDE SEQUENCE [LARGE SCALE GENOMIC DNA]</scope>
    <source>
        <strain evidence="5 29">CFSAN008042</strain>
        <strain evidence="11 36">CFSAN063727</strain>
        <strain evidence="6 30">FDA00006494</strain>
        <strain evidence="4 28">FDA00007096</strain>
        <strain evidence="17 31">FLAG-51482A</strain>
    </source>
</reference>
<reference evidence="22" key="7">
    <citation type="submission" date="2020-05" db="EMBL/GenBank/DDBJ databases">
        <authorList>
            <consortium name="NCBI Pathogen Detection Project"/>
        </authorList>
    </citation>
    <scope>NUCLEOTIDE SEQUENCE</scope>
    <source>
        <strain evidence="20">09CEB371LM</strain>
        <strain evidence="22">2017-325981-023-01</strain>
        <strain evidence="21">DMG1500109</strain>
    </source>
</reference>
<dbReference type="EC" id="3.2.2.-" evidence="24"/>
<reference evidence="18 34" key="6">
    <citation type="submission" date="2019-09" db="EMBL/GenBank/DDBJ databases">
        <authorList>
            <consortium name="PulseNet: The National Subtyping Network for Foodborne Disease Surveillance"/>
            <person name="Tarr C.L."/>
            <person name="Trees E."/>
            <person name="Katz L.S."/>
            <person name="Carleton-Romer H.A."/>
            <person name="Stroika S."/>
            <person name="Kucerova Z."/>
            <person name="Roache K.F."/>
            <person name="Sabol A.L."/>
            <person name="Besser J."/>
            <person name="Gerner-Smidt P."/>
        </authorList>
    </citation>
    <scope>NUCLEOTIDE SEQUENCE [LARGE SCALE GENOMIC DNA]</scope>
    <source>
        <strain evidence="7 26">PNUSAL000134</strain>
        <strain evidence="9 27">PNUSAL002180</strain>
        <strain evidence="10 33">PNUSAL002298</strain>
        <strain evidence="18 34">PNUSAL005692</strain>
    </source>
</reference>
<evidence type="ECO:0000313" key="40">
    <source>
        <dbReference type="Proteomes" id="UP000546397"/>
    </source>
</evidence>
<dbReference type="EMBL" id="AAASLB010000001">
    <property type="protein sequence ID" value="EAE4940901.1"/>
    <property type="molecule type" value="Genomic_DNA"/>
</dbReference>
<comment type="catalytic activity">
    <reaction evidence="2">
        <text>2,5-diamino-6-hydroxy-4-(5-phosphoribosylamino)-pyrimidine + H2O = 2,5,6-triamino-4-hydroxypyrimidine + D-ribose 5-phosphate</text>
        <dbReference type="Rhea" id="RHEA:23436"/>
        <dbReference type="ChEBI" id="CHEBI:15377"/>
        <dbReference type="ChEBI" id="CHEBI:58614"/>
        <dbReference type="ChEBI" id="CHEBI:78346"/>
        <dbReference type="ChEBI" id="CHEBI:137796"/>
    </reaction>
</comment>
<dbReference type="Proteomes" id="UP000843503">
    <property type="component" value="Unassembled WGS sequence"/>
</dbReference>
<dbReference type="Proteomes" id="UP000528151">
    <property type="component" value="Unassembled WGS sequence"/>
</dbReference>
<keyword evidence="24" id="KW-0378">Hydrolase</keyword>
<evidence type="ECO:0000313" key="20">
    <source>
        <dbReference type="EMBL" id="HAA8053012.1"/>
    </source>
</evidence>
<dbReference type="Gene3D" id="1.10.357.40">
    <property type="entry name" value="YbiA-like"/>
    <property type="match status" value="1"/>
</dbReference>